<keyword evidence="2" id="KW-1185">Reference proteome</keyword>
<protein>
    <submittedName>
        <fullName evidence="1">Uncharacterized protein</fullName>
    </submittedName>
</protein>
<dbReference type="Proteomes" id="UP000321058">
    <property type="component" value="Unassembled WGS sequence"/>
</dbReference>
<dbReference type="Gene3D" id="1.25.40.10">
    <property type="entry name" value="Tetratricopeptide repeat domain"/>
    <property type="match status" value="1"/>
</dbReference>
<proteinExistence type="predicted"/>
<organism evidence="1 2">
    <name type="scientific">Reyranella soli</name>
    <dbReference type="NCBI Taxonomy" id="1230389"/>
    <lineage>
        <taxon>Bacteria</taxon>
        <taxon>Pseudomonadati</taxon>
        <taxon>Pseudomonadota</taxon>
        <taxon>Alphaproteobacteria</taxon>
        <taxon>Hyphomicrobiales</taxon>
        <taxon>Reyranellaceae</taxon>
        <taxon>Reyranella</taxon>
    </lineage>
</organism>
<dbReference type="AlphaFoldDB" id="A0A512NRK3"/>
<dbReference type="InterPro" id="IPR011990">
    <property type="entry name" value="TPR-like_helical_dom_sf"/>
</dbReference>
<comment type="caution">
    <text evidence="1">The sequence shown here is derived from an EMBL/GenBank/DDBJ whole genome shotgun (WGS) entry which is preliminary data.</text>
</comment>
<evidence type="ECO:0000313" key="2">
    <source>
        <dbReference type="Proteomes" id="UP000321058"/>
    </source>
</evidence>
<dbReference type="SUPFAM" id="SSF48452">
    <property type="entry name" value="TPR-like"/>
    <property type="match status" value="1"/>
</dbReference>
<dbReference type="EMBL" id="BKAJ01000234">
    <property type="protein sequence ID" value="GEP61569.1"/>
    <property type="molecule type" value="Genomic_DNA"/>
</dbReference>
<accession>A0A512NRK3</accession>
<reference evidence="1 2" key="1">
    <citation type="submission" date="2019-07" db="EMBL/GenBank/DDBJ databases">
        <title>Whole genome shotgun sequence of Reyranella soli NBRC 108950.</title>
        <authorList>
            <person name="Hosoyama A."/>
            <person name="Uohara A."/>
            <person name="Ohji S."/>
            <person name="Ichikawa N."/>
        </authorList>
    </citation>
    <scope>NUCLEOTIDE SEQUENCE [LARGE SCALE GENOMIC DNA]</scope>
    <source>
        <strain evidence="1 2">NBRC 108950</strain>
    </source>
</reference>
<evidence type="ECO:0000313" key="1">
    <source>
        <dbReference type="EMBL" id="GEP61569.1"/>
    </source>
</evidence>
<gene>
    <name evidence="1" type="ORF">RSO01_87350</name>
</gene>
<name>A0A512NRK3_9HYPH</name>
<sequence length="220" mass="23676">MDPGFAGAYAMAAYCNAMMVGVAGAKLDEALEAETSGLVSRAVELDRNDAIVLARVAFVQARLVRDLGIAASYSERAHSLNPNLPLAWAVSGWVKVWLGEAETGIEHFSRAIRLSPLAAEALLGLVGKAHAYFMAERSEEAWSTAVAATQEFQSATAYRIAAASAAVAGHRDEAAKYMALFLRLDPDRCVSNLADVLGPYQRSEDIERYKRGMRLAGLPE</sequence>